<reference evidence="1 2" key="1">
    <citation type="journal article" date="2016" name="Genome Announc.">
        <title>Draft Genome Sequences of Five Rapidly Growing Mycobacterium Species, M. thermoresistibile, M. fortuitum subsp. acetamidolyticum, M. canariasense, M. brisbanense, and M. novocastrense.</title>
        <authorList>
            <person name="Katahira K."/>
            <person name="Ogura Y."/>
            <person name="Gotoh Y."/>
            <person name="Hayashi T."/>
        </authorList>
    </citation>
    <scope>NUCLEOTIDE SEQUENCE [LARGE SCALE GENOMIC DNA]</scope>
    <source>
        <strain evidence="1 2">JCM6368</strain>
    </source>
</reference>
<gene>
    <name evidence="1" type="ORF">RMCFA_3776</name>
</gene>
<comment type="caution">
    <text evidence="1">The sequence shown here is derived from an EMBL/GenBank/DDBJ whole genome shotgun (WGS) entry which is preliminary data.</text>
</comment>
<proteinExistence type="predicted"/>
<evidence type="ECO:0000313" key="2">
    <source>
        <dbReference type="Proteomes" id="UP000069705"/>
    </source>
</evidence>
<dbReference type="EMBL" id="BCSZ01000035">
    <property type="protein sequence ID" value="GAT03664.1"/>
    <property type="molecule type" value="Genomic_DNA"/>
</dbReference>
<name>A0A100WT62_MYCFO</name>
<accession>A0A100WT62</accession>
<dbReference type="RefSeq" id="WP_057138128.1">
    <property type="nucleotide sequence ID" value="NZ_BCSZ01000035.1"/>
</dbReference>
<organism evidence="1 2">
    <name type="scientific">Mycolicibacterium fortuitum subsp. acetamidolyticum</name>
    <dbReference type="NCBI Taxonomy" id="144550"/>
    <lineage>
        <taxon>Bacteria</taxon>
        <taxon>Bacillati</taxon>
        <taxon>Actinomycetota</taxon>
        <taxon>Actinomycetes</taxon>
        <taxon>Mycobacteriales</taxon>
        <taxon>Mycobacteriaceae</taxon>
        <taxon>Mycolicibacterium</taxon>
    </lineage>
</organism>
<protein>
    <submittedName>
        <fullName evidence="1">Transcription-repair-coupling factor</fullName>
    </submittedName>
</protein>
<sequence length="124" mass="13554">MAFRTPTPSQADKFNSVVAGRMSALRKGHTDGVADLLELADNPTDANAHLAAAAKWRADQDHRDQRWRKEALMQVMSGDRPDDVCAGLGFGRTALQAAVRAEGSELATFAPFVYRSRPKRKEAS</sequence>
<dbReference type="Proteomes" id="UP000069705">
    <property type="component" value="Unassembled WGS sequence"/>
</dbReference>
<dbReference type="AlphaFoldDB" id="A0A100WT62"/>
<evidence type="ECO:0000313" key="1">
    <source>
        <dbReference type="EMBL" id="GAT03664.1"/>
    </source>
</evidence>
<reference evidence="2" key="2">
    <citation type="submission" date="2016-02" db="EMBL/GenBank/DDBJ databases">
        <title>Draft genome sequence of five rapidly growing Mycobacterium species.</title>
        <authorList>
            <person name="Katahira K."/>
            <person name="Gotou Y."/>
            <person name="Iida K."/>
            <person name="Ogura Y."/>
            <person name="Hayashi T."/>
        </authorList>
    </citation>
    <scope>NUCLEOTIDE SEQUENCE [LARGE SCALE GENOMIC DNA]</scope>
    <source>
        <strain evidence="2">JCM6368</strain>
    </source>
</reference>